<evidence type="ECO:0000256" key="3">
    <source>
        <dbReference type="ARBA" id="ARBA00022692"/>
    </source>
</evidence>
<comment type="subcellular location">
    <subcellularLocation>
        <location evidence="1">Cell membrane</location>
        <topology evidence="1">Multi-pass membrane protein</topology>
    </subcellularLocation>
</comment>
<dbReference type="Proteomes" id="UP000292686">
    <property type="component" value="Unassembled WGS sequence"/>
</dbReference>
<dbReference type="Pfam" id="PF02653">
    <property type="entry name" value="BPD_transp_2"/>
    <property type="match status" value="1"/>
</dbReference>
<keyword evidence="10" id="KW-1185">Reference proteome</keyword>
<organism evidence="9 10">
    <name type="scientific">Agromyces atrinae</name>
    <dbReference type="NCBI Taxonomy" id="592376"/>
    <lineage>
        <taxon>Bacteria</taxon>
        <taxon>Bacillati</taxon>
        <taxon>Actinomycetota</taxon>
        <taxon>Actinomycetes</taxon>
        <taxon>Micrococcales</taxon>
        <taxon>Microbacteriaceae</taxon>
        <taxon>Agromyces</taxon>
    </lineage>
</organism>
<dbReference type="EMBL" id="JACCBI010000001">
    <property type="protein sequence ID" value="NYD68598.1"/>
    <property type="molecule type" value="Genomic_DNA"/>
</dbReference>
<feature type="transmembrane region" description="Helical" evidence="7">
    <location>
        <begin position="378"/>
        <end position="398"/>
    </location>
</feature>
<dbReference type="AlphaFoldDB" id="A0A4Q2M217"/>
<feature type="transmembrane region" description="Helical" evidence="7">
    <location>
        <begin position="322"/>
        <end position="341"/>
    </location>
</feature>
<dbReference type="InterPro" id="IPR001851">
    <property type="entry name" value="ABC_transp_permease"/>
</dbReference>
<evidence type="ECO:0000256" key="6">
    <source>
        <dbReference type="SAM" id="MobiDB-lite"/>
    </source>
</evidence>
<comment type="caution">
    <text evidence="9">The sequence shown here is derived from an EMBL/GenBank/DDBJ whole genome shotgun (WGS) entry which is preliminary data.</text>
</comment>
<feature type="region of interest" description="Disordered" evidence="6">
    <location>
        <begin position="1"/>
        <end position="21"/>
    </location>
</feature>
<feature type="transmembrane region" description="Helical" evidence="7">
    <location>
        <begin position="30"/>
        <end position="55"/>
    </location>
</feature>
<dbReference type="GO" id="GO:0022857">
    <property type="term" value="F:transmembrane transporter activity"/>
    <property type="evidence" value="ECO:0007669"/>
    <property type="project" value="InterPro"/>
</dbReference>
<dbReference type="PANTHER" id="PTHR47089:SF1">
    <property type="entry name" value="GUANOSINE ABC TRANSPORTER PERMEASE PROTEIN NUPP"/>
    <property type="match status" value="1"/>
</dbReference>
<evidence type="ECO:0000256" key="5">
    <source>
        <dbReference type="ARBA" id="ARBA00023136"/>
    </source>
</evidence>
<protein>
    <submittedName>
        <fullName evidence="9">ABC transporter permease</fullName>
    </submittedName>
    <submittedName>
        <fullName evidence="8">Simple sugar transport system permease protein</fullName>
    </submittedName>
</protein>
<dbReference type="PANTHER" id="PTHR47089">
    <property type="entry name" value="ABC TRANSPORTER, PERMEASE PROTEIN"/>
    <property type="match status" value="1"/>
</dbReference>
<feature type="transmembrane region" description="Helical" evidence="7">
    <location>
        <begin position="165"/>
        <end position="186"/>
    </location>
</feature>
<sequence>MSQATAEAPTPRPTPPGEEPSRFQSAFREIITGSAVISVLAVVLALLVGAILIAITDTDVQKTAGYFFARPGDMLGAIWQSVSGAYSALFQGAIYNFRRPDFATGIKPLTETLTFATPLIAAGLGVGLAFRAGLFNIGGRGQMLIAAACAGYVGFAWNLPPVIHLIVAVLAGLIGGAIWGGIVGLLKARTGAHEVIVTIMLNYVAFYLITFLLRTPGALQAPGSNNPKTPPMQETAIFPDLLGPSYNLHAGFLVVIAATVYVWWLLSRSSLGFKFRAVGENPNAARVAGINVKSMYVYVMLISGGLVGLAGVNQVLGTVTTGFSSGIDAGVGFDAITVALLGRSKPWGIFVAGILFGAFKAGGFAMQAAEGVPIDIVLVVQSLIVLFIAAPPLVRAIFRLPAPGSRPRRAVPNVTQEVTAK</sequence>
<evidence type="ECO:0000313" key="11">
    <source>
        <dbReference type="Proteomes" id="UP000581087"/>
    </source>
</evidence>
<keyword evidence="8" id="KW-0813">Transport</keyword>
<evidence type="ECO:0000256" key="4">
    <source>
        <dbReference type="ARBA" id="ARBA00022989"/>
    </source>
</evidence>
<feature type="transmembrane region" description="Helical" evidence="7">
    <location>
        <begin position="248"/>
        <end position="266"/>
    </location>
</feature>
<keyword evidence="4 7" id="KW-1133">Transmembrane helix</keyword>
<reference evidence="9 10" key="1">
    <citation type="submission" date="2019-01" db="EMBL/GenBank/DDBJ databases">
        <title>Agromyces.</title>
        <authorList>
            <person name="Li J."/>
        </authorList>
    </citation>
    <scope>NUCLEOTIDE SEQUENCE [LARGE SCALE GENOMIC DNA]</scope>
    <source>
        <strain evidence="9 10">DSM 23870</strain>
    </source>
</reference>
<feature type="transmembrane region" description="Helical" evidence="7">
    <location>
        <begin position="195"/>
        <end position="213"/>
    </location>
</feature>
<gene>
    <name evidence="8" type="ORF">BJ972_003117</name>
    <name evidence="9" type="ORF">ESP50_12250</name>
</gene>
<dbReference type="RefSeq" id="WP_129175553.1">
    <property type="nucleotide sequence ID" value="NZ_JACCBI010000001.1"/>
</dbReference>
<feature type="transmembrane region" description="Helical" evidence="7">
    <location>
        <begin position="115"/>
        <end position="134"/>
    </location>
</feature>
<evidence type="ECO:0000313" key="8">
    <source>
        <dbReference type="EMBL" id="NYD68598.1"/>
    </source>
</evidence>
<name>A0A4Q2M217_9MICO</name>
<keyword evidence="3 7" id="KW-0812">Transmembrane</keyword>
<dbReference type="EMBL" id="SDPM01000006">
    <property type="protein sequence ID" value="RXZ85975.1"/>
    <property type="molecule type" value="Genomic_DNA"/>
</dbReference>
<evidence type="ECO:0000313" key="9">
    <source>
        <dbReference type="EMBL" id="RXZ85975.1"/>
    </source>
</evidence>
<keyword evidence="2" id="KW-1003">Cell membrane</keyword>
<evidence type="ECO:0000256" key="2">
    <source>
        <dbReference type="ARBA" id="ARBA00022475"/>
    </source>
</evidence>
<feature type="transmembrane region" description="Helical" evidence="7">
    <location>
        <begin position="76"/>
        <end position="95"/>
    </location>
</feature>
<dbReference type="OrthoDB" id="45037at2"/>
<dbReference type="CDD" id="cd06580">
    <property type="entry name" value="TM_PBP1_transp_TpRbsC_like"/>
    <property type="match status" value="1"/>
</dbReference>
<keyword evidence="5 7" id="KW-0472">Membrane</keyword>
<dbReference type="Proteomes" id="UP000581087">
    <property type="component" value="Unassembled WGS sequence"/>
</dbReference>
<feature type="transmembrane region" description="Helical" evidence="7">
    <location>
        <begin position="348"/>
        <end position="366"/>
    </location>
</feature>
<accession>A0A4Q2M217</accession>
<dbReference type="GO" id="GO:0005886">
    <property type="term" value="C:plasma membrane"/>
    <property type="evidence" value="ECO:0007669"/>
    <property type="project" value="UniProtKB-SubCell"/>
</dbReference>
<proteinExistence type="predicted"/>
<feature type="transmembrane region" description="Helical" evidence="7">
    <location>
        <begin position="295"/>
        <end position="316"/>
    </location>
</feature>
<evidence type="ECO:0000313" key="10">
    <source>
        <dbReference type="Proteomes" id="UP000292686"/>
    </source>
</evidence>
<reference evidence="8 11" key="2">
    <citation type="submission" date="2020-07" db="EMBL/GenBank/DDBJ databases">
        <title>Sequencing the genomes of 1000 actinobacteria strains.</title>
        <authorList>
            <person name="Klenk H.-P."/>
        </authorList>
    </citation>
    <scope>NUCLEOTIDE SEQUENCE [LARGE SCALE GENOMIC DNA]</scope>
    <source>
        <strain evidence="8 11">DSM 23870</strain>
    </source>
</reference>
<evidence type="ECO:0000256" key="1">
    <source>
        <dbReference type="ARBA" id="ARBA00004651"/>
    </source>
</evidence>
<keyword evidence="8" id="KW-0762">Sugar transport</keyword>
<evidence type="ECO:0000256" key="7">
    <source>
        <dbReference type="SAM" id="Phobius"/>
    </source>
</evidence>